<dbReference type="AlphaFoldDB" id="A0A8S2WYN3"/>
<evidence type="ECO:0000313" key="3">
    <source>
        <dbReference type="Proteomes" id="UP000676336"/>
    </source>
</evidence>
<gene>
    <name evidence="1" type="ORF">SMN809_LOCUS33357</name>
    <name evidence="2" type="ORF">SMN809_LOCUS33399</name>
</gene>
<dbReference type="EMBL" id="CAJOBI010072849">
    <property type="protein sequence ID" value="CAF4465961.1"/>
    <property type="molecule type" value="Genomic_DNA"/>
</dbReference>
<evidence type="ECO:0000313" key="2">
    <source>
        <dbReference type="EMBL" id="CAF4466812.1"/>
    </source>
</evidence>
<evidence type="ECO:0000313" key="1">
    <source>
        <dbReference type="EMBL" id="CAF4465961.1"/>
    </source>
</evidence>
<dbReference type="EMBL" id="CAJOBI010073024">
    <property type="protein sequence ID" value="CAF4466812.1"/>
    <property type="molecule type" value="Genomic_DNA"/>
</dbReference>
<reference evidence="1" key="1">
    <citation type="submission" date="2021-02" db="EMBL/GenBank/DDBJ databases">
        <authorList>
            <person name="Nowell W R."/>
        </authorList>
    </citation>
    <scope>NUCLEOTIDE SEQUENCE</scope>
</reference>
<sequence length="82" mass="8412">NIYLYTSLTTTTIPSSYSALIPNIQQQLPSTISSQLIQAVSTPESLAVLDVNGNILLILATPAGTYAATDSSSLSGTASIPA</sequence>
<comment type="caution">
    <text evidence="1">The sequence shown here is derived from an EMBL/GenBank/DDBJ whole genome shotgun (WGS) entry which is preliminary data.</text>
</comment>
<organism evidence="1 3">
    <name type="scientific">Rotaria magnacalcarata</name>
    <dbReference type="NCBI Taxonomy" id="392030"/>
    <lineage>
        <taxon>Eukaryota</taxon>
        <taxon>Metazoa</taxon>
        <taxon>Spiralia</taxon>
        <taxon>Gnathifera</taxon>
        <taxon>Rotifera</taxon>
        <taxon>Eurotatoria</taxon>
        <taxon>Bdelloidea</taxon>
        <taxon>Philodinida</taxon>
        <taxon>Philodinidae</taxon>
        <taxon>Rotaria</taxon>
    </lineage>
</organism>
<accession>A0A8S2WYN3</accession>
<dbReference type="Proteomes" id="UP000676336">
    <property type="component" value="Unassembled WGS sequence"/>
</dbReference>
<feature type="non-terminal residue" evidence="1">
    <location>
        <position position="82"/>
    </location>
</feature>
<proteinExistence type="predicted"/>
<name>A0A8S2WYN3_9BILA</name>
<feature type="non-terminal residue" evidence="1">
    <location>
        <position position="1"/>
    </location>
</feature>
<protein>
    <submittedName>
        <fullName evidence="1">Uncharacterized protein</fullName>
    </submittedName>
</protein>